<dbReference type="PANTHER" id="PTHR23236:SF11">
    <property type="entry name" value="EUKARYOTIC TRANSLATION INITIATION FACTOR 4H"/>
    <property type="match status" value="1"/>
</dbReference>
<evidence type="ECO:0000256" key="1">
    <source>
        <dbReference type="ARBA" id="ARBA00022884"/>
    </source>
</evidence>
<evidence type="ECO:0000256" key="2">
    <source>
        <dbReference type="PROSITE-ProRule" id="PRU00176"/>
    </source>
</evidence>
<evidence type="ECO:0000313" key="5">
    <source>
        <dbReference type="EMBL" id="KZT65860.1"/>
    </source>
</evidence>
<keyword evidence="1 2" id="KW-0694">RNA-binding</keyword>
<gene>
    <name evidence="5" type="ORF">DAEQUDRAFT_813948</name>
</gene>
<dbReference type="STRING" id="1314783.A0A165MLX5"/>
<dbReference type="AlphaFoldDB" id="A0A165MLX5"/>
<dbReference type="Proteomes" id="UP000076727">
    <property type="component" value="Unassembled WGS sequence"/>
</dbReference>
<dbReference type="GO" id="GO:0003723">
    <property type="term" value="F:RNA binding"/>
    <property type="evidence" value="ECO:0007669"/>
    <property type="project" value="UniProtKB-UniRule"/>
</dbReference>
<feature type="region of interest" description="Disordered" evidence="3">
    <location>
        <begin position="23"/>
        <end position="76"/>
    </location>
</feature>
<evidence type="ECO:0000313" key="6">
    <source>
        <dbReference type="Proteomes" id="UP000076727"/>
    </source>
</evidence>
<sequence length="479" mass="51417">MAPKKAQKMSLNEFLGDSALGSWADEMDNLPTAPAARSDDVGGGLGRAPDRSRRDDFLSSRPDRGPPREDLPLPTEPPYTAFIGNLAFDLTEGELEEFFAPVQIKSVKIIRDRDDRPKGFGYIEFADLDALKDALAKSGSNFAGRTIRVSVAEPPKERSGFGGSGGFDDEKFAGPWRREGPLPDLASRDDSRRRYEGGAGPRDREPPPPSVSDQTSDWRAASRGPVRGPSPPRFAKRSSFREDAPPSRADADDTWARGAKFQPGAPPPEGPGNRFGSSRGKGDMGPPAPSPPDEGDWRRPRAISRNSTSPSGSTPPTPQMGRRKLELLPRSGGPSATPSPLASPNPASTSNAPRSNPFGAAKPVDVSAREHEVEQRLEKEREAVKERTTHTMSRTSSRQASHRGRTREGATPPASNVTSPVSPNAEPHKSLSRSAAEANVRPSFSFASAAAGKQDVPEEVPEENDAVEDATEKLGEVTI</sequence>
<protein>
    <recommendedName>
        <fullName evidence="4">RRM domain-containing protein</fullName>
    </recommendedName>
</protein>
<dbReference type="EMBL" id="KV429098">
    <property type="protein sequence ID" value="KZT65860.1"/>
    <property type="molecule type" value="Genomic_DNA"/>
</dbReference>
<accession>A0A165MLX5</accession>
<evidence type="ECO:0000256" key="3">
    <source>
        <dbReference type="SAM" id="MobiDB-lite"/>
    </source>
</evidence>
<feature type="compositionally biased region" description="Acidic residues" evidence="3">
    <location>
        <begin position="457"/>
        <end position="469"/>
    </location>
</feature>
<feature type="domain" description="RRM" evidence="4">
    <location>
        <begin position="79"/>
        <end position="154"/>
    </location>
</feature>
<dbReference type="Pfam" id="PF00076">
    <property type="entry name" value="RRM_1"/>
    <property type="match status" value="1"/>
</dbReference>
<feature type="compositionally biased region" description="Polar residues" evidence="3">
    <location>
        <begin position="413"/>
        <end position="422"/>
    </location>
</feature>
<dbReference type="InterPro" id="IPR000504">
    <property type="entry name" value="RRM_dom"/>
</dbReference>
<name>A0A165MLX5_9APHY</name>
<dbReference type="GO" id="GO:0005730">
    <property type="term" value="C:nucleolus"/>
    <property type="evidence" value="ECO:0007669"/>
    <property type="project" value="TreeGrafter"/>
</dbReference>
<feature type="compositionally biased region" description="Basic and acidic residues" evidence="3">
    <location>
        <begin position="239"/>
        <end position="255"/>
    </location>
</feature>
<dbReference type="Gene3D" id="3.30.70.330">
    <property type="match status" value="1"/>
</dbReference>
<dbReference type="SMART" id="SM00360">
    <property type="entry name" value="RRM"/>
    <property type="match status" value="1"/>
</dbReference>
<dbReference type="PROSITE" id="PS50102">
    <property type="entry name" value="RRM"/>
    <property type="match status" value="1"/>
</dbReference>
<reference evidence="5 6" key="1">
    <citation type="journal article" date="2016" name="Mol. Biol. Evol.">
        <title>Comparative Genomics of Early-Diverging Mushroom-Forming Fungi Provides Insights into the Origins of Lignocellulose Decay Capabilities.</title>
        <authorList>
            <person name="Nagy L.G."/>
            <person name="Riley R."/>
            <person name="Tritt A."/>
            <person name="Adam C."/>
            <person name="Daum C."/>
            <person name="Floudas D."/>
            <person name="Sun H."/>
            <person name="Yadav J.S."/>
            <person name="Pangilinan J."/>
            <person name="Larsson K.H."/>
            <person name="Matsuura K."/>
            <person name="Barry K."/>
            <person name="Labutti K."/>
            <person name="Kuo R."/>
            <person name="Ohm R.A."/>
            <person name="Bhattacharya S.S."/>
            <person name="Shirouzu T."/>
            <person name="Yoshinaga Y."/>
            <person name="Martin F.M."/>
            <person name="Grigoriev I.V."/>
            <person name="Hibbett D.S."/>
        </authorList>
    </citation>
    <scope>NUCLEOTIDE SEQUENCE [LARGE SCALE GENOMIC DNA]</scope>
    <source>
        <strain evidence="5 6">L-15889</strain>
    </source>
</reference>
<dbReference type="PANTHER" id="PTHR23236">
    <property type="entry name" value="EUKARYOTIC TRANSLATION INITIATION FACTOR 4B/4H"/>
    <property type="match status" value="1"/>
</dbReference>
<dbReference type="InterPro" id="IPR035979">
    <property type="entry name" value="RBD_domain_sf"/>
</dbReference>
<feature type="compositionally biased region" description="Basic and acidic residues" evidence="3">
    <location>
        <begin position="470"/>
        <end position="479"/>
    </location>
</feature>
<keyword evidence="6" id="KW-1185">Reference proteome</keyword>
<dbReference type="SUPFAM" id="SSF54928">
    <property type="entry name" value="RNA-binding domain, RBD"/>
    <property type="match status" value="1"/>
</dbReference>
<feature type="compositionally biased region" description="Basic and acidic residues" evidence="3">
    <location>
        <begin position="48"/>
        <end position="71"/>
    </location>
</feature>
<proteinExistence type="predicted"/>
<dbReference type="OrthoDB" id="48651at2759"/>
<organism evidence="5 6">
    <name type="scientific">Daedalea quercina L-15889</name>
    <dbReference type="NCBI Taxonomy" id="1314783"/>
    <lineage>
        <taxon>Eukaryota</taxon>
        <taxon>Fungi</taxon>
        <taxon>Dikarya</taxon>
        <taxon>Basidiomycota</taxon>
        <taxon>Agaricomycotina</taxon>
        <taxon>Agaricomycetes</taxon>
        <taxon>Polyporales</taxon>
        <taxon>Fomitopsis</taxon>
    </lineage>
</organism>
<dbReference type="InterPro" id="IPR012677">
    <property type="entry name" value="Nucleotide-bd_a/b_plait_sf"/>
</dbReference>
<evidence type="ECO:0000259" key="4">
    <source>
        <dbReference type="PROSITE" id="PS50102"/>
    </source>
</evidence>
<feature type="region of interest" description="Disordered" evidence="3">
    <location>
        <begin position="154"/>
        <end position="479"/>
    </location>
</feature>
<feature type="compositionally biased region" description="Basic and acidic residues" evidence="3">
    <location>
        <begin position="168"/>
        <end position="206"/>
    </location>
</feature>
<feature type="compositionally biased region" description="Basic and acidic residues" evidence="3">
    <location>
        <begin position="367"/>
        <end position="389"/>
    </location>
</feature>
<feature type="compositionally biased region" description="Polar residues" evidence="3">
    <location>
        <begin position="334"/>
        <end position="354"/>
    </location>
</feature>